<dbReference type="Pfam" id="PF10592">
    <property type="entry name" value="AIPR"/>
    <property type="match status" value="1"/>
</dbReference>
<comment type="caution">
    <text evidence="2">The sequence shown here is derived from an EMBL/GenBank/DDBJ whole genome shotgun (WGS) entry which is preliminary data.</text>
</comment>
<proteinExistence type="predicted"/>
<dbReference type="Proteomes" id="UP000197097">
    <property type="component" value="Unassembled WGS sequence"/>
</dbReference>
<dbReference type="EMBL" id="NISJ01000014">
    <property type="protein sequence ID" value="OWQ91809.1"/>
    <property type="molecule type" value="Genomic_DNA"/>
</dbReference>
<reference evidence="2 3" key="1">
    <citation type="journal article" date="2002" name="Int. J. Syst. Evol. Microbiol.">
        <title>Sphingopyxis witflariensis sp. nov., isolated from activated sludge.</title>
        <authorList>
            <person name="Kampfer P."/>
            <person name="Witzenberger R."/>
            <person name="Denner E.B."/>
            <person name="Busse H.J."/>
            <person name="Neef A."/>
        </authorList>
    </citation>
    <scope>NUCLEOTIDE SEQUENCE [LARGE SCALE GENOMIC DNA]</scope>
    <source>
        <strain evidence="2 3">DSM 14551</strain>
    </source>
</reference>
<evidence type="ECO:0000313" key="3">
    <source>
        <dbReference type="Proteomes" id="UP000197097"/>
    </source>
</evidence>
<sequence>MTATPTLDDILTSIDELAARGQVDREKAFAAWYAINFYSIDEDDALDAAAADGGNDQGIDLVFVDEASESLMIVQAHCPGNTTKPTPKAKWDAVLASLPYIRNPAALREAGRDDLADLIESAHEDHRDLSLTLGLISLGKKSDTIINAVSVSKSGDQEISYFYSAQDELIAQYKAIILDGGGIAEDHIDFTSGFFEDKGDYGRAIVGSVSAAELQRLHKSYPQELFAGNIRLFLGARKGGINEQIIKTAKEQPGVFWALNNGVTIVADTIDPGAKGDIQRVKLKRFSIVNGCQTTSSLVHAEASANTKVLVRIIAAKQNIRTDIVRYNNSQNAVRIWSVRSADNIQKSLRKEFESIGINYAPKLEGARRKKDLNIIELDKVAQFLASGYAEYLIPAIANKGELFDEPYQTIFFKGITAKDVYLAWLVGNLAESKRQELHNDLKDDENSGLLGVTSTYWISYTARKLIEKRNTFSSNVISLECMKRKEFSSAIKKYVEASADAFWDAAVDAYDDDFGSFKSALRSSAFFKKVDSKLALRITRILGKKEVPDLKQVCKSSAGKK</sequence>
<dbReference type="RefSeq" id="WP_088474282.1">
    <property type="nucleotide sequence ID" value="NZ_NISJ01000014.1"/>
</dbReference>
<protein>
    <recommendedName>
        <fullName evidence="1">Abortive phage infection protein C-terminal domain-containing protein</fullName>
    </recommendedName>
</protein>
<feature type="domain" description="Abortive phage infection protein C-terminal" evidence="1">
    <location>
        <begin position="226"/>
        <end position="505"/>
    </location>
</feature>
<accession>A0A246JGT0</accession>
<name>A0A246JGT0_9SPHN</name>
<keyword evidence="3" id="KW-1185">Reference proteome</keyword>
<dbReference type="InterPro" id="IPR018891">
    <property type="entry name" value="AIPR_C"/>
</dbReference>
<dbReference type="AlphaFoldDB" id="A0A246JGT0"/>
<dbReference type="OrthoDB" id="9806213at2"/>
<organism evidence="2 3">
    <name type="scientific">Sphingopyxis witflariensis</name>
    <dbReference type="NCBI Taxonomy" id="173675"/>
    <lineage>
        <taxon>Bacteria</taxon>
        <taxon>Pseudomonadati</taxon>
        <taxon>Pseudomonadota</taxon>
        <taxon>Alphaproteobacteria</taxon>
        <taxon>Sphingomonadales</taxon>
        <taxon>Sphingomonadaceae</taxon>
        <taxon>Sphingopyxis</taxon>
    </lineage>
</organism>
<evidence type="ECO:0000259" key="1">
    <source>
        <dbReference type="Pfam" id="PF10592"/>
    </source>
</evidence>
<gene>
    <name evidence="2" type="ORF">CDQ91_18975</name>
</gene>
<evidence type="ECO:0000313" key="2">
    <source>
        <dbReference type="EMBL" id="OWQ91809.1"/>
    </source>
</evidence>